<evidence type="ECO:0000313" key="2">
    <source>
        <dbReference type="EMBL" id="OEJ28787.1"/>
    </source>
</evidence>
<evidence type="ECO:0000256" key="1">
    <source>
        <dbReference type="SAM" id="MobiDB-lite"/>
    </source>
</evidence>
<proteinExistence type="predicted"/>
<dbReference type="RefSeq" id="WP_069774671.1">
    <property type="nucleotide sequence ID" value="NZ_MEHI01000001.1"/>
</dbReference>
<reference evidence="2 3" key="1">
    <citation type="submission" date="2016-08" db="EMBL/GenBank/DDBJ databases">
        <title>Complete genome sequence of Streptomyces agglomeratus strain 6-3-2, a novel anti-MRSA actinomycete isolated from Wuli of Tebit, China.</title>
        <authorList>
            <person name="Chen X."/>
        </authorList>
    </citation>
    <scope>NUCLEOTIDE SEQUENCE [LARGE SCALE GENOMIC DNA]</scope>
    <source>
        <strain evidence="2 3">6-3-2</strain>
    </source>
</reference>
<dbReference type="Proteomes" id="UP000095759">
    <property type="component" value="Unassembled WGS sequence"/>
</dbReference>
<organism evidence="2 3">
    <name type="scientific">Streptomyces agglomeratus</name>
    <dbReference type="NCBI Taxonomy" id="285458"/>
    <lineage>
        <taxon>Bacteria</taxon>
        <taxon>Bacillati</taxon>
        <taxon>Actinomycetota</taxon>
        <taxon>Actinomycetes</taxon>
        <taxon>Kitasatosporales</taxon>
        <taxon>Streptomycetaceae</taxon>
        <taxon>Streptomyces</taxon>
    </lineage>
</organism>
<evidence type="ECO:0000313" key="3">
    <source>
        <dbReference type="Proteomes" id="UP000095759"/>
    </source>
</evidence>
<comment type="caution">
    <text evidence="2">The sequence shown here is derived from an EMBL/GenBank/DDBJ whole genome shotgun (WGS) entry which is preliminary data.</text>
</comment>
<keyword evidence="3" id="KW-1185">Reference proteome</keyword>
<sequence>MDWKPYAAALAATIAHPGSDQGVPIRETPRHPLVERWFTPGEHGWTAIDGPADEQTWATAAYSDTTLVTRIGPVHADHANIGKPVTGHPTSSSTLPSLVVTGTAPPSPAGDSATIW</sequence>
<feature type="region of interest" description="Disordered" evidence="1">
    <location>
        <begin position="79"/>
        <end position="116"/>
    </location>
</feature>
<dbReference type="EMBL" id="MEHJ01000001">
    <property type="protein sequence ID" value="OEJ28787.1"/>
    <property type="molecule type" value="Genomic_DNA"/>
</dbReference>
<gene>
    <name evidence="2" type="ORF">AS594_34430</name>
</gene>
<accession>A0A1E5PGY6</accession>
<dbReference type="AlphaFoldDB" id="A0A1E5PGY6"/>
<feature type="compositionally biased region" description="Low complexity" evidence="1">
    <location>
        <begin position="86"/>
        <end position="103"/>
    </location>
</feature>
<name>A0A1E5PGY6_9ACTN</name>
<protein>
    <submittedName>
        <fullName evidence="2">Uncharacterized protein</fullName>
    </submittedName>
</protein>